<dbReference type="EMBL" id="MJEQ01000976">
    <property type="protein sequence ID" value="OIT32893.1"/>
    <property type="molecule type" value="Genomic_DNA"/>
</dbReference>
<dbReference type="AlphaFoldDB" id="A0A314KU90"/>
<keyword evidence="2" id="KW-1185">Reference proteome</keyword>
<evidence type="ECO:0000313" key="1">
    <source>
        <dbReference type="EMBL" id="OIT32893.1"/>
    </source>
</evidence>
<proteinExistence type="predicted"/>
<accession>A0A314KU90</accession>
<name>A0A314KU90_NICAT</name>
<evidence type="ECO:0000313" key="2">
    <source>
        <dbReference type="Proteomes" id="UP000187609"/>
    </source>
</evidence>
<organism evidence="1 2">
    <name type="scientific">Nicotiana attenuata</name>
    <name type="common">Coyote tobacco</name>
    <dbReference type="NCBI Taxonomy" id="49451"/>
    <lineage>
        <taxon>Eukaryota</taxon>
        <taxon>Viridiplantae</taxon>
        <taxon>Streptophyta</taxon>
        <taxon>Embryophyta</taxon>
        <taxon>Tracheophyta</taxon>
        <taxon>Spermatophyta</taxon>
        <taxon>Magnoliopsida</taxon>
        <taxon>eudicotyledons</taxon>
        <taxon>Gunneridae</taxon>
        <taxon>Pentapetalae</taxon>
        <taxon>asterids</taxon>
        <taxon>lamiids</taxon>
        <taxon>Solanales</taxon>
        <taxon>Solanaceae</taxon>
        <taxon>Nicotianoideae</taxon>
        <taxon>Nicotianeae</taxon>
        <taxon>Nicotiana</taxon>
    </lineage>
</organism>
<dbReference type="Gramene" id="OIT32893">
    <property type="protein sequence ID" value="OIT32893"/>
    <property type="gene ID" value="A4A49_53919"/>
</dbReference>
<comment type="caution">
    <text evidence="1">The sequence shown here is derived from an EMBL/GenBank/DDBJ whole genome shotgun (WGS) entry which is preliminary data.</text>
</comment>
<gene>
    <name evidence="1" type="ORF">A4A49_53919</name>
</gene>
<reference evidence="1" key="1">
    <citation type="submission" date="2016-11" db="EMBL/GenBank/DDBJ databases">
        <title>The genome of Nicotiana attenuata.</title>
        <authorList>
            <person name="Xu S."/>
            <person name="Brockmoeller T."/>
            <person name="Gaquerel E."/>
            <person name="Navarro A."/>
            <person name="Kuhl H."/>
            <person name="Gase K."/>
            <person name="Ling Z."/>
            <person name="Zhou W."/>
            <person name="Kreitzer C."/>
            <person name="Stanke M."/>
            <person name="Tang H."/>
            <person name="Lyons E."/>
            <person name="Pandey P."/>
            <person name="Pandey S.P."/>
            <person name="Timmermann B."/>
            <person name="Baldwin I.T."/>
        </authorList>
    </citation>
    <scope>NUCLEOTIDE SEQUENCE [LARGE SCALE GENOMIC DNA]</scope>
    <source>
        <strain evidence="1">UT</strain>
    </source>
</reference>
<dbReference type="Proteomes" id="UP000187609">
    <property type="component" value="Unassembled WGS sequence"/>
</dbReference>
<protein>
    <submittedName>
        <fullName evidence="1">Uncharacterized protein</fullName>
    </submittedName>
</protein>
<sequence length="105" mass="11932">MQTALRGKLVIHCCFNHNGRRENRNLLYDDINNIFMRLKNSNYPDLEEKVALIEAERIDKMTLSDVLLATASIISAPVSLVFPNPFLLRNVSIFVENIISLSSLV</sequence>